<dbReference type="InParanoid" id="M0CVG0"/>
<evidence type="ECO:0000256" key="6">
    <source>
        <dbReference type="SAM" id="Phobius"/>
    </source>
</evidence>
<evidence type="ECO:0000256" key="3">
    <source>
        <dbReference type="ARBA" id="ARBA00022692"/>
    </source>
</evidence>
<evidence type="ECO:0000256" key="2">
    <source>
        <dbReference type="ARBA" id="ARBA00022475"/>
    </source>
</evidence>
<keyword evidence="9" id="KW-1185">Reference proteome</keyword>
<accession>M0CVG0</accession>
<sequence>MSVPFVPPAPFVSIAVPDPFTVMNAVGLLAFAVAGSLKASDAGLDAFGVAVLGVLTALGGGTVRDVLVNRPPASLTTTWDMSVALVGVALAVILSRRASKHARVLDSRVFLVSDATGLAAFAATGALVGTRAGLAPYGVVVLAAVTAVGGGSLADVLLGRVPVVLREDFYATPALVGGGVFLLARFAGAPSGIPSGACAGAVFAVRMLALRYAWRLPEV</sequence>
<feature type="transmembrane region" description="Helical" evidence="6">
    <location>
        <begin position="134"/>
        <end position="157"/>
    </location>
</feature>
<dbReference type="Proteomes" id="UP000011513">
    <property type="component" value="Unassembled WGS sequence"/>
</dbReference>
<evidence type="ECO:0000313" key="8">
    <source>
        <dbReference type="EMBL" id="ELZ27236.1"/>
    </source>
</evidence>
<feature type="transmembrane region" description="Helical" evidence="6">
    <location>
        <begin position="107"/>
        <end position="128"/>
    </location>
</feature>
<evidence type="ECO:0000313" key="9">
    <source>
        <dbReference type="Proteomes" id="UP000011513"/>
    </source>
</evidence>
<proteinExistence type="predicted"/>
<feature type="transmembrane region" description="Helical" evidence="6">
    <location>
        <begin position="44"/>
        <end position="63"/>
    </location>
</feature>
<dbReference type="PANTHER" id="PTHR30506:SF3">
    <property type="entry name" value="UPF0126 INNER MEMBRANE PROTEIN YADS-RELATED"/>
    <property type="match status" value="1"/>
</dbReference>
<keyword evidence="2" id="KW-1003">Cell membrane</keyword>
<dbReference type="PATRIC" id="fig|1227487.5.peg.3541"/>
<feature type="transmembrane region" description="Helical" evidence="6">
    <location>
        <begin position="75"/>
        <end position="95"/>
    </location>
</feature>
<evidence type="ECO:0000259" key="7">
    <source>
        <dbReference type="Pfam" id="PF03458"/>
    </source>
</evidence>
<dbReference type="Pfam" id="PF03458">
    <property type="entry name" value="Gly_transporter"/>
    <property type="match status" value="2"/>
</dbReference>
<feature type="transmembrane region" description="Helical" evidence="6">
    <location>
        <begin position="20"/>
        <end position="37"/>
    </location>
</feature>
<organism evidence="8 9">
    <name type="scientific">Halogeometricum pallidum JCM 14848</name>
    <dbReference type="NCBI Taxonomy" id="1227487"/>
    <lineage>
        <taxon>Archaea</taxon>
        <taxon>Methanobacteriati</taxon>
        <taxon>Methanobacteriota</taxon>
        <taxon>Stenosarchaea group</taxon>
        <taxon>Halobacteria</taxon>
        <taxon>Halobacteriales</taxon>
        <taxon>Haloferacaceae</taxon>
        <taxon>Halogeometricum</taxon>
    </lineage>
</organism>
<gene>
    <name evidence="8" type="ORF">C474_17859</name>
</gene>
<evidence type="ECO:0000256" key="5">
    <source>
        <dbReference type="ARBA" id="ARBA00023136"/>
    </source>
</evidence>
<dbReference type="GO" id="GO:0005886">
    <property type="term" value="C:plasma membrane"/>
    <property type="evidence" value="ECO:0007669"/>
    <property type="project" value="UniProtKB-SubCell"/>
</dbReference>
<feature type="transmembrane region" description="Helical" evidence="6">
    <location>
        <begin position="193"/>
        <end position="214"/>
    </location>
</feature>
<dbReference type="AlphaFoldDB" id="M0CVG0"/>
<dbReference type="eggNOG" id="arCOG04641">
    <property type="taxonomic scope" value="Archaea"/>
</dbReference>
<dbReference type="EMBL" id="AOIV01000041">
    <property type="protein sequence ID" value="ELZ27236.1"/>
    <property type="molecule type" value="Genomic_DNA"/>
</dbReference>
<keyword evidence="3 6" id="KW-0812">Transmembrane</keyword>
<keyword evidence="5 6" id="KW-0472">Membrane</keyword>
<protein>
    <recommendedName>
        <fullName evidence="7">Glycine transporter domain-containing protein</fullName>
    </recommendedName>
</protein>
<comment type="subcellular location">
    <subcellularLocation>
        <location evidence="1">Cell membrane</location>
        <topology evidence="1">Multi-pass membrane protein</topology>
    </subcellularLocation>
</comment>
<feature type="domain" description="Glycine transporter" evidence="7">
    <location>
        <begin position="112"/>
        <end position="184"/>
    </location>
</feature>
<evidence type="ECO:0000256" key="1">
    <source>
        <dbReference type="ARBA" id="ARBA00004651"/>
    </source>
</evidence>
<feature type="transmembrane region" description="Helical" evidence="6">
    <location>
        <begin position="169"/>
        <end position="187"/>
    </location>
</feature>
<keyword evidence="4 6" id="KW-1133">Transmembrane helix</keyword>
<reference evidence="8 9" key="1">
    <citation type="journal article" date="2014" name="PLoS Genet.">
        <title>Phylogenetically driven sequencing of extremely halophilic archaea reveals strategies for static and dynamic osmo-response.</title>
        <authorList>
            <person name="Becker E.A."/>
            <person name="Seitzer P.M."/>
            <person name="Tritt A."/>
            <person name="Larsen D."/>
            <person name="Krusor M."/>
            <person name="Yao A.I."/>
            <person name="Wu D."/>
            <person name="Madern D."/>
            <person name="Eisen J.A."/>
            <person name="Darling A.E."/>
            <person name="Facciotti M.T."/>
        </authorList>
    </citation>
    <scope>NUCLEOTIDE SEQUENCE [LARGE SCALE GENOMIC DNA]</scope>
    <source>
        <strain evidence="8 9">JCM 14848</strain>
    </source>
</reference>
<dbReference type="InterPro" id="IPR005115">
    <property type="entry name" value="Gly_transporter"/>
</dbReference>
<evidence type="ECO:0000256" key="4">
    <source>
        <dbReference type="ARBA" id="ARBA00022989"/>
    </source>
</evidence>
<comment type="caution">
    <text evidence="8">The sequence shown here is derived from an EMBL/GenBank/DDBJ whole genome shotgun (WGS) entry which is preliminary data.</text>
</comment>
<name>M0CVG0_HALPD</name>
<dbReference type="PANTHER" id="PTHR30506">
    <property type="entry name" value="INNER MEMBRANE PROTEIN"/>
    <property type="match status" value="1"/>
</dbReference>
<dbReference type="RefSeq" id="WP_008389193.1">
    <property type="nucleotide sequence ID" value="NZ_AOIV01000041.1"/>
</dbReference>
<feature type="domain" description="Glycine transporter" evidence="7">
    <location>
        <begin position="22"/>
        <end position="95"/>
    </location>
</feature>
<dbReference type="OrthoDB" id="116318at2157"/>